<gene>
    <name evidence="1" type="ORF">S12H4_26911</name>
</gene>
<evidence type="ECO:0008006" key="2">
    <source>
        <dbReference type="Google" id="ProtNLM"/>
    </source>
</evidence>
<dbReference type="EMBL" id="BARW01015316">
    <property type="protein sequence ID" value="GAI93337.1"/>
    <property type="molecule type" value="Genomic_DNA"/>
</dbReference>
<protein>
    <recommendedName>
        <fullName evidence="2">C2H2-type domain-containing protein</fullName>
    </recommendedName>
</protein>
<dbReference type="AlphaFoldDB" id="X1SJW2"/>
<name>X1SJW2_9ZZZZ</name>
<organism evidence="1">
    <name type="scientific">marine sediment metagenome</name>
    <dbReference type="NCBI Taxonomy" id="412755"/>
    <lineage>
        <taxon>unclassified sequences</taxon>
        <taxon>metagenomes</taxon>
        <taxon>ecological metagenomes</taxon>
    </lineage>
</organism>
<evidence type="ECO:0000313" key="1">
    <source>
        <dbReference type="EMBL" id="GAI93337.1"/>
    </source>
</evidence>
<reference evidence="1" key="1">
    <citation type="journal article" date="2014" name="Front. Microbiol.">
        <title>High frequency of phylogenetically diverse reductive dehalogenase-homologous genes in deep subseafloor sedimentary metagenomes.</title>
        <authorList>
            <person name="Kawai M."/>
            <person name="Futagami T."/>
            <person name="Toyoda A."/>
            <person name="Takaki Y."/>
            <person name="Nishi S."/>
            <person name="Hori S."/>
            <person name="Arai W."/>
            <person name="Tsubouchi T."/>
            <person name="Morono Y."/>
            <person name="Uchiyama I."/>
            <person name="Ito T."/>
            <person name="Fujiyama A."/>
            <person name="Inagaki F."/>
            <person name="Takami H."/>
        </authorList>
    </citation>
    <scope>NUCLEOTIDE SEQUENCE</scope>
    <source>
        <strain evidence="1">Expedition CK06-06</strain>
    </source>
</reference>
<proteinExistence type="predicted"/>
<accession>X1SJW2</accession>
<comment type="caution">
    <text evidence="1">The sequence shown here is derived from an EMBL/GenBank/DDBJ whole genome shotgun (WGS) entry which is preliminary data.</text>
</comment>
<sequence length="50" mass="5870">MTFECQYCPAVSPDLSGLIRHFEDEHRDKTEYIELEVTPDMLKPITEVNK</sequence>